<dbReference type="InterPro" id="IPR013087">
    <property type="entry name" value="Znf_C2H2_type"/>
</dbReference>
<keyword evidence="6" id="KW-0539">Nucleus</keyword>
<protein>
    <recommendedName>
        <fullName evidence="10">C2H2-type domain-containing protein</fullName>
    </recommendedName>
</protein>
<proteinExistence type="predicted"/>
<comment type="caution">
    <text evidence="11">The sequence shown here is derived from an EMBL/GenBank/DDBJ whole genome shotgun (WGS) entry which is preliminary data.</text>
</comment>
<evidence type="ECO:0000256" key="6">
    <source>
        <dbReference type="ARBA" id="ARBA00023242"/>
    </source>
</evidence>
<keyword evidence="4 7" id="KW-0863">Zinc-finger</keyword>
<dbReference type="InterPro" id="IPR050888">
    <property type="entry name" value="ZnF_C2H2-type_TF"/>
</dbReference>
<dbReference type="PANTHER" id="PTHR24406">
    <property type="entry name" value="TRANSCRIPTIONAL REPRESSOR CTCFL-RELATED"/>
    <property type="match status" value="1"/>
</dbReference>
<dbReference type="EMBL" id="PDUG01000003">
    <property type="protein sequence ID" value="PIC40048.1"/>
    <property type="molecule type" value="Genomic_DNA"/>
</dbReference>
<evidence type="ECO:0000256" key="1">
    <source>
        <dbReference type="ARBA" id="ARBA00004123"/>
    </source>
</evidence>
<keyword evidence="12" id="KW-1185">Reference proteome</keyword>
<dbReference type="PROSITE" id="PS00028">
    <property type="entry name" value="ZINC_FINGER_C2H2_1"/>
    <property type="match status" value="2"/>
</dbReference>
<accession>A0A2G5UKJ6</accession>
<dbReference type="STRING" id="1611254.A0A2G5UKJ6"/>
<evidence type="ECO:0000256" key="7">
    <source>
        <dbReference type="PROSITE-ProRule" id="PRU00042"/>
    </source>
</evidence>
<dbReference type="PROSITE" id="PS50157">
    <property type="entry name" value="ZINC_FINGER_C2H2_2"/>
    <property type="match status" value="1"/>
</dbReference>
<dbReference type="Proteomes" id="UP000230233">
    <property type="component" value="Chromosome III"/>
</dbReference>
<keyword evidence="2" id="KW-0479">Metal-binding</keyword>
<feature type="domain" description="C2H2-type" evidence="10">
    <location>
        <begin position="294"/>
        <end position="321"/>
    </location>
</feature>
<dbReference type="OrthoDB" id="5795386at2759"/>
<name>A0A2G5UKJ6_9PELO</name>
<evidence type="ECO:0000313" key="11">
    <source>
        <dbReference type="EMBL" id="PIC40048.1"/>
    </source>
</evidence>
<feature type="region of interest" description="Disordered" evidence="9">
    <location>
        <begin position="382"/>
        <end position="401"/>
    </location>
</feature>
<dbReference type="SMART" id="SM00355">
    <property type="entry name" value="ZnF_C2H2"/>
    <property type="match status" value="3"/>
</dbReference>
<evidence type="ECO:0000256" key="9">
    <source>
        <dbReference type="SAM" id="MobiDB-lite"/>
    </source>
</evidence>
<dbReference type="Gene3D" id="3.30.160.60">
    <property type="entry name" value="Classic Zinc Finger"/>
    <property type="match status" value="1"/>
</dbReference>
<keyword evidence="3" id="KW-0677">Repeat</keyword>
<evidence type="ECO:0000256" key="4">
    <source>
        <dbReference type="ARBA" id="ARBA00022771"/>
    </source>
</evidence>
<dbReference type="GO" id="GO:0008270">
    <property type="term" value="F:zinc ion binding"/>
    <property type="evidence" value="ECO:0007669"/>
    <property type="project" value="UniProtKB-KW"/>
</dbReference>
<gene>
    <name evidence="11" type="primary">Cni-R10E4.11</name>
    <name evidence="11" type="synonym">Cnig_chr_III.g11531</name>
    <name evidence="11" type="ORF">B9Z55_011531</name>
</gene>
<keyword evidence="8" id="KW-0175">Coiled coil</keyword>
<evidence type="ECO:0000256" key="8">
    <source>
        <dbReference type="SAM" id="Coils"/>
    </source>
</evidence>
<evidence type="ECO:0000259" key="10">
    <source>
        <dbReference type="PROSITE" id="PS50157"/>
    </source>
</evidence>
<evidence type="ECO:0000313" key="12">
    <source>
        <dbReference type="Proteomes" id="UP000230233"/>
    </source>
</evidence>
<dbReference type="AlphaFoldDB" id="A0A2G5UKJ6"/>
<keyword evidence="5" id="KW-0862">Zinc</keyword>
<reference evidence="12" key="1">
    <citation type="submission" date="2017-10" db="EMBL/GenBank/DDBJ databases">
        <title>Rapid genome shrinkage in a self-fertile nematode reveals novel sperm competition proteins.</title>
        <authorList>
            <person name="Yin D."/>
            <person name="Schwarz E.M."/>
            <person name="Thomas C.G."/>
            <person name="Felde R.L."/>
            <person name="Korf I.F."/>
            <person name="Cutter A.D."/>
            <person name="Schartner C.M."/>
            <person name="Ralston E.J."/>
            <person name="Meyer B.J."/>
            <person name="Haag E.S."/>
        </authorList>
    </citation>
    <scope>NUCLEOTIDE SEQUENCE [LARGE SCALE GENOMIC DNA]</scope>
    <source>
        <strain evidence="12">JU1422</strain>
    </source>
</reference>
<evidence type="ECO:0000256" key="2">
    <source>
        <dbReference type="ARBA" id="ARBA00022723"/>
    </source>
</evidence>
<sequence length="445" mass="51052">MDADSSDELSVRRSHRLKDKPAREYAYKNFLMKDYIPPAVVKVNKKYDDLFSSVVSNAFMMDIQKTPDQYYAEKAALQLQNPPESDSEDVIQLDDSSEDVIEVDALESRLTDIKKQLKETRKSVKAIRRKQRYAKKAAAKIAENLLKISKKSVVKELKMRNSESTSSSTSSDIEILETVPIEHPCSCGQVFDGHMECHRHIFEEHADNDVTGDCVHCGHRREQIFAENGCYICYKFAPNLEEHLAGHYRTSTAKHAVMECRYCPRQFKTVKEVVAHEQNSHLAKTVVRKPTAVHKCNECSMGFISPEALLSHYQSHVDLNLLHEKIDQLQSRINAEVGECPFCRLNFASRKCFKNHLLRSHWLACKSVSQMSLEDIKSMGATTTTVDQKEEDEGTVDQRSDEEIRKEINNLSKMAEIQERMRIVTQEIKLEVKDEIEDDGYHGNY</sequence>
<organism evidence="11 12">
    <name type="scientific">Caenorhabditis nigoni</name>
    <dbReference type="NCBI Taxonomy" id="1611254"/>
    <lineage>
        <taxon>Eukaryota</taxon>
        <taxon>Metazoa</taxon>
        <taxon>Ecdysozoa</taxon>
        <taxon>Nematoda</taxon>
        <taxon>Chromadorea</taxon>
        <taxon>Rhabditida</taxon>
        <taxon>Rhabditina</taxon>
        <taxon>Rhabditomorpha</taxon>
        <taxon>Rhabditoidea</taxon>
        <taxon>Rhabditidae</taxon>
        <taxon>Peloderinae</taxon>
        <taxon>Caenorhabditis</taxon>
    </lineage>
</organism>
<evidence type="ECO:0000256" key="5">
    <source>
        <dbReference type="ARBA" id="ARBA00022833"/>
    </source>
</evidence>
<feature type="coiled-coil region" evidence="8">
    <location>
        <begin position="103"/>
        <end position="130"/>
    </location>
</feature>
<evidence type="ECO:0000256" key="3">
    <source>
        <dbReference type="ARBA" id="ARBA00022737"/>
    </source>
</evidence>
<dbReference type="GO" id="GO:0005634">
    <property type="term" value="C:nucleus"/>
    <property type="evidence" value="ECO:0007669"/>
    <property type="project" value="UniProtKB-SubCell"/>
</dbReference>
<comment type="subcellular location">
    <subcellularLocation>
        <location evidence="1">Nucleus</location>
    </subcellularLocation>
</comment>